<protein>
    <submittedName>
        <fullName evidence="1">Uncharacterized protein</fullName>
    </submittedName>
</protein>
<organism evidence="1 2">
    <name type="scientific">Scortum barcoo</name>
    <name type="common">barcoo grunter</name>
    <dbReference type="NCBI Taxonomy" id="214431"/>
    <lineage>
        <taxon>Eukaryota</taxon>
        <taxon>Metazoa</taxon>
        <taxon>Chordata</taxon>
        <taxon>Craniata</taxon>
        <taxon>Vertebrata</taxon>
        <taxon>Euteleostomi</taxon>
        <taxon>Actinopterygii</taxon>
        <taxon>Neopterygii</taxon>
        <taxon>Teleostei</taxon>
        <taxon>Neoteleostei</taxon>
        <taxon>Acanthomorphata</taxon>
        <taxon>Eupercaria</taxon>
        <taxon>Centrarchiformes</taxon>
        <taxon>Terapontoidei</taxon>
        <taxon>Terapontidae</taxon>
        <taxon>Scortum</taxon>
    </lineage>
</organism>
<proteinExistence type="predicted"/>
<accession>A0ACB8X4W3</accession>
<evidence type="ECO:0000313" key="1">
    <source>
        <dbReference type="EMBL" id="KAI3375305.1"/>
    </source>
</evidence>
<keyword evidence="2" id="KW-1185">Reference proteome</keyword>
<reference evidence="1" key="1">
    <citation type="submission" date="2022-04" db="EMBL/GenBank/DDBJ databases">
        <title>Jade perch genome.</title>
        <authorList>
            <person name="Chao B."/>
        </authorList>
    </citation>
    <scope>NUCLEOTIDE SEQUENCE</scope>
    <source>
        <strain evidence="1">CB-2022</strain>
    </source>
</reference>
<gene>
    <name evidence="1" type="ORF">L3Q82_021089</name>
</gene>
<sequence length="219" mass="24763">MDLPAGGEPYWKAGPCPHRHFGLSTAGSHGQTPDEVDGQKVAVIDTPGLFDTRNDEEKTNEDIAQCISYASPGPHIFLIIIKLDKYTEEEKKTVEKLQKIFGDEADKYSMVLFTHGDKLKGKPIEEFLGKCEKLQELVAKCNGQYHVFNNEEKDRSQVRELLNKIRKITEKNGGNHYTTEMFQMAERAIERGKTTNPERERRATPQRAGATEEGNRAKV</sequence>
<dbReference type="EMBL" id="CM041533">
    <property type="protein sequence ID" value="KAI3375305.1"/>
    <property type="molecule type" value="Genomic_DNA"/>
</dbReference>
<comment type="caution">
    <text evidence="1">The sequence shown here is derived from an EMBL/GenBank/DDBJ whole genome shotgun (WGS) entry which is preliminary data.</text>
</comment>
<name>A0ACB8X4W3_9TELE</name>
<dbReference type="Proteomes" id="UP000831701">
    <property type="component" value="Chromosome 3"/>
</dbReference>
<evidence type="ECO:0000313" key="2">
    <source>
        <dbReference type="Proteomes" id="UP000831701"/>
    </source>
</evidence>